<keyword evidence="2" id="KW-1185">Reference proteome</keyword>
<dbReference type="Proteomes" id="UP001196413">
    <property type="component" value="Unassembled WGS sequence"/>
</dbReference>
<gene>
    <name evidence="1" type="ORF">KIN20_012124</name>
</gene>
<proteinExistence type="predicted"/>
<dbReference type="AlphaFoldDB" id="A0AAD5MDZ1"/>
<reference evidence="1" key="1">
    <citation type="submission" date="2021-06" db="EMBL/GenBank/DDBJ databases">
        <title>Parelaphostrongylus tenuis whole genome reference sequence.</title>
        <authorList>
            <person name="Garwood T.J."/>
            <person name="Larsen P.A."/>
            <person name="Fountain-Jones N.M."/>
            <person name="Garbe J.R."/>
            <person name="Macchietto M.G."/>
            <person name="Kania S.A."/>
            <person name="Gerhold R.W."/>
            <person name="Richards J.E."/>
            <person name="Wolf T.M."/>
        </authorList>
    </citation>
    <scope>NUCLEOTIDE SEQUENCE</scope>
    <source>
        <strain evidence="1">MNPRO001-30</strain>
        <tissue evidence="1">Meninges</tissue>
    </source>
</reference>
<dbReference type="EMBL" id="JAHQIW010002308">
    <property type="protein sequence ID" value="KAJ1355013.1"/>
    <property type="molecule type" value="Genomic_DNA"/>
</dbReference>
<comment type="caution">
    <text evidence="1">The sequence shown here is derived from an EMBL/GenBank/DDBJ whole genome shotgun (WGS) entry which is preliminary data.</text>
</comment>
<accession>A0AAD5MDZ1</accession>
<evidence type="ECO:0000313" key="2">
    <source>
        <dbReference type="Proteomes" id="UP001196413"/>
    </source>
</evidence>
<protein>
    <submittedName>
        <fullName evidence="1">Uncharacterized protein</fullName>
    </submittedName>
</protein>
<sequence>MQNGDDGANSTQSLNESVISDYSIIVDEVKLDATMPWTVDLENSELPAAPDEAKVEEGQEENDDTLAEEALMTQVMERLNAEGENEAHHSTIEDFFSDSESPSKPCYSIQSRWVTLDIDLPLKLRVSTETQQSGSNHSNVTGAFADASFHPMPMNLAVNDTIMLNTSTDGILGSIF</sequence>
<evidence type="ECO:0000313" key="1">
    <source>
        <dbReference type="EMBL" id="KAJ1355013.1"/>
    </source>
</evidence>
<name>A0AAD5MDZ1_PARTN</name>
<organism evidence="1 2">
    <name type="scientific">Parelaphostrongylus tenuis</name>
    <name type="common">Meningeal worm</name>
    <dbReference type="NCBI Taxonomy" id="148309"/>
    <lineage>
        <taxon>Eukaryota</taxon>
        <taxon>Metazoa</taxon>
        <taxon>Ecdysozoa</taxon>
        <taxon>Nematoda</taxon>
        <taxon>Chromadorea</taxon>
        <taxon>Rhabditida</taxon>
        <taxon>Rhabditina</taxon>
        <taxon>Rhabditomorpha</taxon>
        <taxon>Strongyloidea</taxon>
        <taxon>Metastrongylidae</taxon>
        <taxon>Parelaphostrongylus</taxon>
    </lineage>
</organism>